<dbReference type="Proteomes" id="UP001497497">
    <property type="component" value="Unassembled WGS sequence"/>
</dbReference>
<dbReference type="InterPro" id="IPR017438">
    <property type="entry name" value="ATP-NAD_kinase_N"/>
</dbReference>
<dbReference type="PANTHER" id="PTHR12358">
    <property type="entry name" value="SPHINGOSINE KINASE"/>
    <property type="match status" value="1"/>
</dbReference>
<comment type="caution">
    <text evidence="2">The sequence shown here is derived from an EMBL/GenBank/DDBJ whole genome shotgun (WGS) entry which is preliminary data.</text>
</comment>
<proteinExistence type="predicted"/>
<keyword evidence="3" id="KW-1185">Reference proteome</keyword>
<dbReference type="PANTHER" id="PTHR12358:SF111">
    <property type="entry name" value="CERAMIDE KINASE, ISOFORM A"/>
    <property type="match status" value="1"/>
</dbReference>
<dbReference type="SUPFAM" id="SSF111331">
    <property type="entry name" value="NAD kinase/diacylglycerol kinase-like"/>
    <property type="match status" value="1"/>
</dbReference>
<dbReference type="EMBL" id="CAXITT010000361">
    <property type="protein sequence ID" value="CAL1539940.1"/>
    <property type="molecule type" value="Genomic_DNA"/>
</dbReference>
<dbReference type="AlphaFoldDB" id="A0AAV2I1Q0"/>
<dbReference type="Gene3D" id="2.60.200.40">
    <property type="match status" value="1"/>
</dbReference>
<organism evidence="2 3">
    <name type="scientific">Lymnaea stagnalis</name>
    <name type="common">Great pond snail</name>
    <name type="synonym">Helix stagnalis</name>
    <dbReference type="NCBI Taxonomy" id="6523"/>
    <lineage>
        <taxon>Eukaryota</taxon>
        <taxon>Metazoa</taxon>
        <taxon>Spiralia</taxon>
        <taxon>Lophotrochozoa</taxon>
        <taxon>Mollusca</taxon>
        <taxon>Gastropoda</taxon>
        <taxon>Heterobranchia</taxon>
        <taxon>Euthyneura</taxon>
        <taxon>Panpulmonata</taxon>
        <taxon>Hygrophila</taxon>
        <taxon>Lymnaeoidea</taxon>
        <taxon>Lymnaeidae</taxon>
        <taxon>Lymnaea</taxon>
    </lineage>
</organism>
<dbReference type="SMART" id="SM00046">
    <property type="entry name" value="DAGKc"/>
    <property type="match status" value="1"/>
</dbReference>
<sequence>MGDLETESIIKSDSDAVIFDDIVNVAGKDTQMVLIANGIKLINLKDKISKKEEANIGRFLEWRDVISASKDPKSTGKKTLWILNYIHHGSKSILHHRCLKVHDNNGNSDRLITAIQEQCSKVVGRPKKLFVLINPIGGAGRGRHIYQKAAESLFKLASVETHVVVTEKSKHALEIGETHDFSHYDGIVIVGGDGLYQEFLQGLTIQTQKKSGINYDDPNAELSKLNIPIGIIPAGTGNGATGLVNGVNHAETAVLNIIRGEQHRGQIFIVHSGSEFLCVSALIFSYGMFSDMIKRTEELRWMKRARYPYALIGMLFKKRRLFQAELQYRLKLEDEDARERNGQGEQQKSEWITHKNETKNYNCIYTVPCELVDAGDHNILDPFGSHVMLVVGSGCSHVAIFKSFMDLSLGKKRNSTSSNLEFIDRVTDFRIKVLRDEQGGSERISGARARKIALEHLVDIDGEVIHLKSLDMTVRMQPSFTLLYGIKKINSFVQV</sequence>
<accession>A0AAV2I1Q0</accession>
<dbReference type="GO" id="GO:0001729">
    <property type="term" value="F:ceramide kinase activity"/>
    <property type="evidence" value="ECO:0007669"/>
    <property type="project" value="TreeGrafter"/>
</dbReference>
<dbReference type="InterPro" id="IPR016064">
    <property type="entry name" value="NAD/diacylglycerol_kinase_sf"/>
</dbReference>
<evidence type="ECO:0000313" key="2">
    <source>
        <dbReference type="EMBL" id="CAL1539940.1"/>
    </source>
</evidence>
<evidence type="ECO:0000259" key="1">
    <source>
        <dbReference type="PROSITE" id="PS50146"/>
    </source>
</evidence>
<feature type="domain" description="DAGKc" evidence="1">
    <location>
        <begin position="124"/>
        <end position="274"/>
    </location>
</feature>
<dbReference type="GO" id="GO:0016020">
    <property type="term" value="C:membrane"/>
    <property type="evidence" value="ECO:0007669"/>
    <property type="project" value="GOC"/>
</dbReference>
<protein>
    <recommendedName>
        <fullName evidence="1">DAGKc domain-containing protein</fullName>
    </recommendedName>
</protein>
<gene>
    <name evidence="2" type="ORF">GSLYS_00013673001</name>
</gene>
<dbReference type="Gene3D" id="3.40.50.10330">
    <property type="entry name" value="Probable inorganic polyphosphate/atp-NAD kinase, domain 1"/>
    <property type="match status" value="1"/>
</dbReference>
<dbReference type="InterPro" id="IPR050187">
    <property type="entry name" value="Lipid_Phosphate_FormReg"/>
</dbReference>
<dbReference type="PROSITE" id="PS50146">
    <property type="entry name" value="DAGK"/>
    <property type="match status" value="1"/>
</dbReference>
<dbReference type="InterPro" id="IPR001206">
    <property type="entry name" value="Diacylglycerol_kinase_cat_dom"/>
</dbReference>
<evidence type="ECO:0000313" key="3">
    <source>
        <dbReference type="Proteomes" id="UP001497497"/>
    </source>
</evidence>
<reference evidence="2 3" key="1">
    <citation type="submission" date="2024-04" db="EMBL/GenBank/DDBJ databases">
        <authorList>
            <consortium name="Genoscope - CEA"/>
            <person name="William W."/>
        </authorList>
    </citation>
    <scope>NUCLEOTIDE SEQUENCE [LARGE SCALE GENOMIC DNA]</scope>
</reference>
<dbReference type="GO" id="GO:0006672">
    <property type="term" value="P:ceramide metabolic process"/>
    <property type="evidence" value="ECO:0007669"/>
    <property type="project" value="TreeGrafter"/>
</dbReference>
<dbReference type="Pfam" id="PF00781">
    <property type="entry name" value="DAGK_cat"/>
    <property type="match status" value="1"/>
</dbReference>
<name>A0AAV2I1Q0_LYMST</name>